<protein>
    <submittedName>
        <fullName evidence="2">Uncharacterized protein</fullName>
    </submittedName>
</protein>
<proteinExistence type="predicted"/>
<feature type="region of interest" description="Disordered" evidence="1">
    <location>
        <begin position="116"/>
        <end position="147"/>
    </location>
</feature>
<name>A0ABN9X3Z4_9DINO</name>
<organism evidence="2 3">
    <name type="scientific">Prorocentrum cordatum</name>
    <dbReference type="NCBI Taxonomy" id="2364126"/>
    <lineage>
        <taxon>Eukaryota</taxon>
        <taxon>Sar</taxon>
        <taxon>Alveolata</taxon>
        <taxon>Dinophyceae</taxon>
        <taxon>Prorocentrales</taxon>
        <taxon>Prorocentraceae</taxon>
        <taxon>Prorocentrum</taxon>
    </lineage>
</organism>
<gene>
    <name evidence="2" type="ORF">PCOR1329_LOCUS73219</name>
</gene>
<feature type="compositionally biased region" description="Basic and acidic residues" evidence="1">
    <location>
        <begin position="8"/>
        <end position="25"/>
    </location>
</feature>
<evidence type="ECO:0000313" key="3">
    <source>
        <dbReference type="Proteomes" id="UP001189429"/>
    </source>
</evidence>
<evidence type="ECO:0000313" key="2">
    <source>
        <dbReference type="EMBL" id="CAK0894069.1"/>
    </source>
</evidence>
<dbReference type="Gene3D" id="1.20.5.340">
    <property type="match status" value="1"/>
</dbReference>
<sequence length="189" mass="20075">MATSADIKTSEVEKDNERKRVREEVESGGGGTSSNSGDVFAEFRQVQQLLPSIVSTAVPDAVEGVRQDVKTVDGKVTLIDAQVKSVDAQVKTVHGKVTGHAQRLTDLEPNMQGLQGGCSSAASVDSGPTTTVSFKGPSSYTRDSNPSYLKSKVGSNIGLTGREGGRRCCANIMDKLITDVRARRQQTFG</sequence>
<evidence type="ECO:0000256" key="1">
    <source>
        <dbReference type="SAM" id="MobiDB-lite"/>
    </source>
</evidence>
<dbReference type="Proteomes" id="UP001189429">
    <property type="component" value="Unassembled WGS sequence"/>
</dbReference>
<comment type="caution">
    <text evidence="2">The sequence shown here is derived from an EMBL/GenBank/DDBJ whole genome shotgun (WGS) entry which is preliminary data.</text>
</comment>
<accession>A0ABN9X3Z4</accession>
<dbReference type="EMBL" id="CAUYUJ010019842">
    <property type="protein sequence ID" value="CAK0894069.1"/>
    <property type="molecule type" value="Genomic_DNA"/>
</dbReference>
<feature type="region of interest" description="Disordered" evidence="1">
    <location>
        <begin position="1"/>
        <end position="38"/>
    </location>
</feature>
<keyword evidence="3" id="KW-1185">Reference proteome</keyword>
<reference evidence="2" key="1">
    <citation type="submission" date="2023-10" db="EMBL/GenBank/DDBJ databases">
        <authorList>
            <person name="Chen Y."/>
            <person name="Shah S."/>
            <person name="Dougan E. K."/>
            <person name="Thang M."/>
            <person name="Chan C."/>
        </authorList>
    </citation>
    <scope>NUCLEOTIDE SEQUENCE [LARGE SCALE GENOMIC DNA]</scope>
</reference>
<feature type="compositionally biased region" description="Polar residues" evidence="1">
    <location>
        <begin position="117"/>
        <end position="147"/>
    </location>
</feature>